<feature type="compositionally biased region" description="Low complexity" evidence="1">
    <location>
        <begin position="54"/>
        <end position="68"/>
    </location>
</feature>
<feature type="domain" description="DUF4352" evidence="2">
    <location>
        <begin position="194"/>
        <end position="277"/>
    </location>
</feature>
<evidence type="ECO:0000313" key="3">
    <source>
        <dbReference type="EMBL" id="GAA3233450.1"/>
    </source>
</evidence>
<evidence type="ECO:0000259" key="2">
    <source>
        <dbReference type="Pfam" id="PF11611"/>
    </source>
</evidence>
<protein>
    <recommendedName>
        <fullName evidence="2">DUF4352 domain-containing protein</fullName>
    </recommendedName>
</protein>
<evidence type="ECO:0000313" key="4">
    <source>
        <dbReference type="Proteomes" id="UP001501237"/>
    </source>
</evidence>
<sequence length="296" mass="30826">MANEPGSPSDGFGNDENRPKDRGDSHLTGSERADPTRRETRRTGDTGRTDPKSAGARSGAAAGATAAGDPVRKAETYRPKAETRSGATASERVQPKKGFNPAWLLVPAAGLLLGGLGIANMNREPDAATPSASVTMPSATMPSATMPGASGSAQPVAPAASVTTAPATVGAGCRIAFTGTRFEEPISRLKNIRTGEWLNAPSGRQFVVVNTTIRNRGEGTCWATPGYQRGYTSANTYYGGSTTAGNELYRGRRMTKAVGSGNQTTGAYVFVVPVGKNLTQVGFRANGSTDWTIVRK</sequence>
<dbReference type="RefSeq" id="WP_344836159.1">
    <property type="nucleotide sequence ID" value="NZ_BAAAUV010000025.1"/>
</dbReference>
<feature type="compositionally biased region" description="Basic and acidic residues" evidence="1">
    <location>
        <begin position="70"/>
        <end position="83"/>
    </location>
</feature>
<comment type="caution">
    <text evidence="3">The sequence shown here is derived from an EMBL/GenBank/DDBJ whole genome shotgun (WGS) entry which is preliminary data.</text>
</comment>
<evidence type="ECO:0000256" key="1">
    <source>
        <dbReference type="SAM" id="MobiDB-lite"/>
    </source>
</evidence>
<keyword evidence="4" id="KW-1185">Reference proteome</keyword>
<dbReference type="Proteomes" id="UP001501237">
    <property type="component" value="Unassembled WGS sequence"/>
</dbReference>
<feature type="compositionally biased region" description="Basic and acidic residues" evidence="1">
    <location>
        <begin position="15"/>
        <end position="51"/>
    </location>
</feature>
<dbReference type="InterPro" id="IPR029051">
    <property type="entry name" value="DUF4352"/>
</dbReference>
<feature type="region of interest" description="Disordered" evidence="1">
    <location>
        <begin position="127"/>
        <end position="156"/>
    </location>
</feature>
<dbReference type="EMBL" id="BAAAUV010000025">
    <property type="protein sequence ID" value="GAA3233450.1"/>
    <property type="molecule type" value="Genomic_DNA"/>
</dbReference>
<proteinExistence type="predicted"/>
<name>A0ABP6QJV8_9ACTN</name>
<feature type="region of interest" description="Disordered" evidence="1">
    <location>
        <begin position="1"/>
        <end position="94"/>
    </location>
</feature>
<reference evidence="4" key="1">
    <citation type="journal article" date="2019" name="Int. J. Syst. Evol. Microbiol.">
        <title>The Global Catalogue of Microorganisms (GCM) 10K type strain sequencing project: providing services to taxonomists for standard genome sequencing and annotation.</title>
        <authorList>
            <consortium name="The Broad Institute Genomics Platform"/>
            <consortium name="The Broad Institute Genome Sequencing Center for Infectious Disease"/>
            <person name="Wu L."/>
            <person name="Ma J."/>
        </authorList>
    </citation>
    <scope>NUCLEOTIDE SEQUENCE [LARGE SCALE GENOMIC DNA]</scope>
    <source>
        <strain evidence="4">JCM 9377</strain>
    </source>
</reference>
<dbReference type="Pfam" id="PF11611">
    <property type="entry name" value="DUF4352"/>
    <property type="match status" value="1"/>
</dbReference>
<feature type="compositionally biased region" description="Polar residues" evidence="1">
    <location>
        <begin position="130"/>
        <end position="143"/>
    </location>
</feature>
<gene>
    <name evidence="3" type="ORF">GCM10010468_66000</name>
</gene>
<accession>A0ABP6QJV8</accession>
<organism evidence="3 4">
    <name type="scientific">Actinocorallia longicatena</name>
    <dbReference type="NCBI Taxonomy" id="111803"/>
    <lineage>
        <taxon>Bacteria</taxon>
        <taxon>Bacillati</taxon>
        <taxon>Actinomycetota</taxon>
        <taxon>Actinomycetes</taxon>
        <taxon>Streptosporangiales</taxon>
        <taxon>Thermomonosporaceae</taxon>
        <taxon>Actinocorallia</taxon>
    </lineage>
</organism>